<dbReference type="InterPro" id="IPR008271">
    <property type="entry name" value="Ser/Thr_kinase_AS"/>
</dbReference>
<dbReference type="eggNOG" id="KOG0583">
    <property type="taxonomic scope" value="Eukaryota"/>
</dbReference>
<evidence type="ECO:0000256" key="4">
    <source>
        <dbReference type="ARBA" id="ARBA00022527"/>
    </source>
</evidence>
<evidence type="ECO:0000256" key="8">
    <source>
        <dbReference type="ARBA" id="ARBA00022840"/>
    </source>
</evidence>
<evidence type="ECO:0000256" key="6">
    <source>
        <dbReference type="ARBA" id="ARBA00022741"/>
    </source>
</evidence>
<evidence type="ECO:0000256" key="2">
    <source>
        <dbReference type="ARBA" id="ARBA00012513"/>
    </source>
</evidence>
<reference evidence="13" key="2">
    <citation type="submission" date="2025-08" db="UniProtKB">
        <authorList>
            <consortium name="RefSeq"/>
        </authorList>
    </citation>
    <scope>IDENTIFICATION</scope>
    <source>
        <tissue evidence="13">Etiolated seedlings</tissue>
    </source>
</reference>
<evidence type="ECO:0000256" key="10">
    <source>
        <dbReference type="ARBA" id="ARBA00048679"/>
    </source>
</evidence>
<reference evidence="12" key="1">
    <citation type="journal article" date="2013" name="Nat. Biotechnol.">
        <title>Draft genome sequence of chickpea (Cicer arietinum) provides a resource for trait improvement.</title>
        <authorList>
            <person name="Varshney R.K."/>
            <person name="Song C."/>
            <person name="Saxena R.K."/>
            <person name="Azam S."/>
            <person name="Yu S."/>
            <person name="Sharpe A.G."/>
            <person name="Cannon S."/>
            <person name="Baek J."/>
            <person name="Rosen B.D."/>
            <person name="Tar'an B."/>
            <person name="Millan T."/>
            <person name="Zhang X."/>
            <person name="Ramsay L.D."/>
            <person name="Iwata A."/>
            <person name="Wang Y."/>
            <person name="Nelson W."/>
            <person name="Farmer A.D."/>
            <person name="Gaur P.M."/>
            <person name="Soderlund C."/>
            <person name="Penmetsa R.V."/>
            <person name="Xu C."/>
            <person name="Bharti A.K."/>
            <person name="He W."/>
            <person name="Winter P."/>
            <person name="Zhao S."/>
            <person name="Hane J.K."/>
            <person name="Carrasquilla-Garcia N."/>
            <person name="Condie J.A."/>
            <person name="Upadhyaya H.D."/>
            <person name="Luo M.C."/>
            <person name="Thudi M."/>
            <person name="Gowda C.L."/>
            <person name="Singh N.P."/>
            <person name="Lichtenzveig J."/>
            <person name="Gali K.K."/>
            <person name="Rubio J."/>
            <person name="Nadarajan N."/>
            <person name="Dolezel J."/>
            <person name="Bansal K.C."/>
            <person name="Xu X."/>
            <person name="Edwards D."/>
            <person name="Zhang G."/>
            <person name="Kahl G."/>
            <person name="Gil J."/>
            <person name="Singh K.B."/>
            <person name="Datta S.K."/>
            <person name="Jackson S.A."/>
            <person name="Wang J."/>
            <person name="Cook D.R."/>
        </authorList>
    </citation>
    <scope>NUCLEOTIDE SEQUENCE [LARGE SCALE GENOMIC DNA]</scope>
    <source>
        <strain evidence="12">cv. CDC Frontier</strain>
    </source>
</reference>
<dbReference type="AlphaFoldDB" id="A0A1S2XK36"/>
<evidence type="ECO:0000313" key="12">
    <source>
        <dbReference type="Proteomes" id="UP000087171"/>
    </source>
</evidence>
<dbReference type="GO" id="GO:0005524">
    <property type="term" value="F:ATP binding"/>
    <property type="evidence" value="ECO:0007669"/>
    <property type="project" value="UniProtKB-KW"/>
</dbReference>
<comment type="catalytic activity">
    <reaction evidence="10">
        <text>L-seryl-[protein] + ATP = O-phospho-L-seryl-[protein] + ADP + H(+)</text>
        <dbReference type="Rhea" id="RHEA:17989"/>
        <dbReference type="Rhea" id="RHEA-COMP:9863"/>
        <dbReference type="Rhea" id="RHEA-COMP:11604"/>
        <dbReference type="ChEBI" id="CHEBI:15378"/>
        <dbReference type="ChEBI" id="CHEBI:29999"/>
        <dbReference type="ChEBI" id="CHEBI:30616"/>
        <dbReference type="ChEBI" id="CHEBI:83421"/>
        <dbReference type="ChEBI" id="CHEBI:456216"/>
        <dbReference type="EC" id="2.7.11.1"/>
    </reaction>
</comment>
<evidence type="ECO:0000256" key="3">
    <source>
        <dbReference type="ARBA" id="ARBA00022490"/>
    </source>
</evidence>
<evidence type="ECO:0000256" key="1">
    <source>
        <dbReference type="ARBA" id="ARBA00004496"/>
    </source>
</evidence>
<dbReference type="FunFam" id="1.10.510.10:FF:001222">
    <property type="entry name" value="Serine/threonine-protein kinase ppk25"/>
    <property type="match status" value="1"/>
</dbReference>
<dbReference type="RefSeq" id="XP_004489424.1">
    <property type="nucleotide sequence ID" value="XM_004489367.3"/>
</dbReference>
<evidence type="ECO:0000313" key="13">
    <source>
        <dbReference type="RefSeq" id="XP_004489424.1"/>
    </source>
</evidence>
<keyword evidence="6" id="KW-0547">Nucleotide-binding</keyword>
<dbReference type="GO" id="GO:0004674">
    <property type="term" value="F:protein serine/threonine kinase activity"/>
    <property type="evidence" value="ECO:0007669"/>
    <property type="project" value="UniProtKB-KW"/>
</dbReference>
<keyword evidence="12" id="KW-1185">Reference proteome</keyword>
<dbReference type="STRING" id="3827.A0A1S2XK36"/>
<sequence>MEGSNSSGGESVDLYLKNYKLGKTLCNWSFGKVKFAEHVLTGHKVSIYIINCRWTKNIQMEEKVRREINILKMLSHPHIIQVYGVVETSTEIYVIMEYMEFGELFDYIVEKGRLQEDEARKFFQQIISGVEYCHNNMVVHRDLKVENILLDSKLNIKISDFGLSNTIHYGQLFKTSCGSANYAAPEVISGKLYDGPKVDIWSCGVILYALLCGSLPFDDENIPILYKKIKGGIYSLSSHLSPGASDLISMMLEVDPMKRITILEIHQHPWFTISLPHYLVMPPQDTMQQAKKVLKLQSSNGIGDEAKLKACAETFIS</sequence>
<dbReference type="SMART" id="SM00220">
    <property type="entry name" value="S_TKc"/>
    <property type="match status" value="1"/>
</dbReference>
<evidence type="ECO:0000256" key="9">
    <source>
        <dbReference type="ARBA" id="ARBA00047899"/>
    </source>
</evidence>
<evidence type="ECO:0000259" key="11">
    <source>
        <dbReference type="PROSITE" id="PS50011"/>
    </source>
</evidence>
<proteinExistence type="predicted"/>
<dbReference type="EC" id="2.7.11.1" evidence="2"/>
<protein>
    <recommendedName>
        <fullName evidence="2">non-specific serine/threonine protein kinase</fullName>
        <ecNumber evidence="2">2.7.11.1</ecNumber>
    </recommendedName>
</protein>
<keyword evidence="5" id="KW-0808">Transferase</keyword>
<dbReference type="Proteomes" id="UP000087171">
    <property type="component" value="Chromosome Ca2"/>
</dbReference>
<organism evidence="12 13">
    <name type="scientific">Cicer arietinum</name>
    <name type="common">Chickpea</name>
    <name type="synonym">Garbanzo</name>
    <dbReference type="NCBI Taxonomy" id="3827"/>
    <lineage>
        <taxon>Eukaryota</taxon>
        <taxon>Viridiplantae</taxon>
        <taxon>Streptophyta</taxon>
        <taxon>Embryophyta</taxon>
        <taxon>Tracheophyta</taxon>
        <taxon>Spermatophyta</taxon>
        <taxon>Magnoliopsida</taxon>
        <taxon>eudicotyledons</taxon>
        <taxon>Gunneridae</taxon>
        <taxon>Pentapetalae</taxon>
        <taxon>rosids</taxon>
        <taxon>fabids</taxon>
        <taxon>Fabales</taxon>
        <taxon>Fabaceae</taxon>
        <taxon>Papilionoideae</taxon>
        <taxon>50 kb inversion clade</taxon>
        <taxon>NPAAA clade</taxon>
        <taxon>Hologalegina</taxon>
        <taxon>IRL clade</taxon>
        <taxon>Cicereae</taxon>
        <taxon>Cicer</taxon>
    </lineage>
</organism>
<dbReference type="GO" id="GO:0005737">
    <property type="term" value="C:cytoplasm"/>
    <property type="evidence" value="ECO:0007669"/>
    <property type="project" value="UniProtKB-SubCell"/>
</dbReference>
<dbReference type="GeneID" id="101497339"/>
<keyword evidence="3" id="KW-0963">Cytoplasm</keyword>
<gene>
    <name evidence="13" type="primary">LOC101497339</name>
</gene>
<dbReference type="PaxDb" id="3827-XP_004489424.1"/>
<dbReference type="PANTHER" id="PTHR24346">
    <property type="entry name" value="MAP/MICROTUBULE AFFINITY-REGULATING KINASE"/>
    <property type="match status" value="1"/>
</dbReference>
<dbReference type="InterPro" id="IPR000719">
    <property type="entry name" value="Prot_kinase_dom"/>
</dbReference>
<name>A0A1S2XK36_CICAR</name>
<keyword evidence="7" id="KW-0418">Kinase</keyword>
<dbReference type="KEGG" id="cam:101497339"/>
<dbReference type="SUPFAM" id="SSF56112">
    <property type="entry name" value="Protein kinase-like (PK-like)"/>
    <property type="match status" value="1"/>
</dbReference>
<comment type="subcellular location">
    <subcellularLocation>
        <location evidence="1">Cytoplasm</location>
    </subcellularLocation>
</comment>
<keyword evidence="8" id="KW-0067">ATP-binding</keyword>
<dbReference type="GO" id="GO:0035556">
    <property type="term" value="P:intracellular signal transduction"/>
    <property type="evidence" value="ECO:0007669"/>
    <property type="project" value="TreeGrafter"/>
</dbReference>
<dbReference type="Gene3D" id="1.10.510.10">
    <property type="entry name" value="Transferase(Phosphotransferase) domain 1"/>
    <property type="match status" value="1"/>
</dbReference>
<dbReference type="InterPro" id="IPR011009">
    <property type="entry name" value="Kinase-like_dom_sf"/>
</dbReference>
<dbReference type="OrthoDB" id="193931at2759"/>
<feature type="domain" description="Protein kinase" evidence="11">
    <location>
        <begin position="19"/>
        <end position="271"/>
    </location>
</feature>
<dbReference type="Pfam" id="PF00069">
    <property type="entry name" value="Pkinase"/>
    <property type="match status" value="1"/>
</dbReference>
<comment type="catalytic activity">
    <reaction evidence="9">
        <text>L-threonyl-[protein] + ATP = O-phospho-L-threonyl-[protein] + ADP + H(+)</text>
        <dbReference type="Rhea" id="RHEA:46608"/>
        <dbReference type="Rhea" id="RHEA-COMP:11060"/>
        <dbReference type="Rhea" id="RHEA-COMP:11605"/>
        <dbReference type="ChEBI" id="CHEBI:15378"/>
        <dbReference type="ChEBI" id="CHEBI:30013"/>
        <dbReference type="ChEBI" id="CHEBI:30616"/>
        <dbReference type="ChEBI" id="CHEBI:61977"/>
        <dbReference type="ChEBI" id="CHEBI:456216"/>
        <dbReference type="EC" id="2.7.11.1"/>
    </reaction>
</comment>
<evidence type="ECO:0000256" key="5">
    <source>
        <dbReference type="ARBA" id="ARBA00022679"/>
    </source>
</evidence>
<accession>A0A1S2XK36</accession>
<dbReference type="FunFam" id="3.30.200.20:FF:000003">
    <property type="entry name" value="Non-specific serine/threonine protein kinase"/>
    <property type="match status" value="1"/>
</dbReference>
<dbReference type="PROSITE" id="PS50011">
    <property type="entry name" value="PROTEIN_KINASE_DOM"/>
    <property type="match status" value="1"/>
</dbReference>
<keyword evidence="4" id="KW-0723">Serine/threonine-protein kinase</keyword>
<evidence type="ECO:0000256" key="7">
    <source>
        <dbReference type="ARBA" id="ARBA00022777"/>
    </source>
</evidence>
<dbReference type="PROSITE" id="PS00108">
    <property type="entry name" value="PROTEIN_KINASE_ST"/>
    <property type="match status" value="1"/>
</dbReference>
<dbReference type="PANTHER" id="PTHR24346:SF82">
    <property type="entry name" value="KP78A-RELATED"/>
    <property type="match status" value="1"/>
</dbReference>